<feature type="compositionally biased region" description="Low complexity" evidence="1">
    <location>
        <begin position="171"/>
        <end position="181"/>
    </location>
</feature>
<gene>
    <name evidence="2" type="ORF">LTR36_004030</name>
</gene>
<dbReference type="AlphaFoldDB" id="A0AAV9JHS6"/>
<reference evidence="2 3" key="1">
    <citation type="submission" date="2021-11" db="EMBL/GenBank/DDBJ databases">
        <title>Black yeast isolated from Biological Soil Crust.</title>
        <authorList>
            <person name="Kurbessoian T."/>
        </authorList>
    </citation>
    <scope>NUCLEOTIDE SEQUENCE [LARGE SCALE GENOMIC DNA]</scope>
    <source>
        <strain evidence="2 3">CCFEE 5522</strain>
    </source>
</reference>
<feature type="region of interest" description="Disordered" evidence="1">
    <location>
        <begin position="121"/>
        <end position="191"/>
    </location>
</feature>
<evidence type="ECO:0000256" key="1">
    <source>
        <dbReference type="SAM" id="MobiDB-lite"/>
    </source>
</evidence>
<organism evidence="2 3">
    <name type="scientific">Oleoguttula mirabilis</name>
    <dbReference type="NCBI Taxonomy" id="1507867"/>
    <lineage>
        <taxon>Eukaryota</taxon>
        <taxon>Fungi</taxon>
        <taxon>Dikarya</taxon>
        <taxon>Ascomycota</taxon>
        <taxon>Pezizomycotina</taxon>
        <taxon>Dothideomycetes</taxon>
        <taxon>Dothideomycetidae</taxon>
        <taxon>Mycosphaerellales</taxon>
        <taxon>Teratosphaeriaceae</taxon>
        <taxon>Oleoguttula</taxon>
    </lineage>
</organism>
<comment type="caution">
    <text evidence="2">The sequence shown here is derived from an EMBL/GenBank/DDBJ whole genome shotgun (WGS) entry which is preliminary data.</text>
</comment>
<evidence type="ECO:0000313" key="3">
    <source>
        <dbReference type="Proteomes" id="UP001324427"/>
    </source>
</evidence>
<proteinExistence type="predicted"/>
<feature type="region of interest" description="Disordered" evidence="1">
    <location>
        <begin position="66"/>
        <end position="94"/>
    </location>
</feature>
<feature type="compositionally biased region" description="Low complexity" evidence="1">
    <location>
        <begin position="73"/>
        <end position="89"/>
    </location>
</feature>
<dbReference type="Proteomes" id="UP001324427">
    <property type="component" value="Unassembled WGS sequence"/>
</dbReference>
<feature type="region of interest" description="Disordered" evidence="1">
    <location>
        <begin position="1"/>
        <end position="22"/>
    </location>
</feature>
<evidence type="ECO:0000313" key="2">
    <source>
        <dbReference type="EMBL" id="KAK4544781.1"/>
    </source>
</evidence>
<sequence length="223" mass="23919">MARKASSSIDLPREEAAQSRVPPWELNTAAIVPWIDANSEPLSAGEREGLPELWAVQQSAPPRMLTRMDTDLPSVPSSFSPVSARPSSPWTAGQPSPYETPVFIPAALNTSASAPVYHTMADHHPKAPLTPPDSSCGESPKTSDESAKVTALPGTMSSRGGTPHSSRSRARSAAGQQHAGAESNGHSRNFSRRVKAAFKNIFKTDQVDEGEIERIGDCHWTDE</sequence>
<accession>A0AAV9JHS6</accession>
<keyword evidence="3" id="KW-1185">Reference proteome</keyword>
<protein>
    <submittedName>
        <fullName evidence="2">Uncharacterized protein</fullName>
    </submittedName>
</protein>
<name>A0AAV9JHS6_9PEZI</name>
<dbReference type="EMBL" id="JAVFHQ010000023">
    <property type="protein sequence ID" value="KAK4544781.1"/>
    <property type="molecule type" value="Genomic_DNA"/>
</dbReference>